<dbReference type="SUPFAM" id="SSF50447">
    <property type="entry name" value="Translation proteins"/>
    <property type="match status" value="2"/>
</dbReference>
<sequence>MAKIRVYELAKSLNMTNRALLNKIEAMGIEVGSHMSSLEDETVELIRKNLFGDKDPETRDKRVRKTVIRRRKRSNDAEHAEAESASDVEPAAVAEKEVVRPEVKPPQPETADEAASETTPPVEEVVKAETPVVEAEDEAAEAEAKAATEPVKPKKAKKSEPARIIKRPVVETPSQEEPAAPEVAPEPASVTPAPVAETPEAPVVEAKNEEESVTEMKAEPAQEAAPVAEKAAEKDVAPAAEAGEGGKTGQPDEADASAADKDEPKKKRKKVKKFTAAKIIKLPEPGTKPAFLRDKEASTHRGNGYSRPSTPNNNTHDRNERTHEPQMPPTGGEMAGDSRGKKGRRGRGNETGGDAFGSRKKGRKKTVVEGNALYSEGRGRKGRKGGRHKQQPVGQKTQITVPKAIKRRIKVDDTIVLAELAKRMGIKANDMIIKLMGMGVMATVNQTIDYDTAELVAVEFGFEVERAAFEEETILSTSSVDEDPSKRVTRSPVVTIMGHVDHGKTSLLDVIRKSSVTSGEAGGITQHIGAYHVQTENGAIAFLDTPGHEAFTAMRARGAKVTDLVILVVAADDGVMPQTVEALNHAKAAEVPIIVAVNKIDKPDADPDRVKRELSDHGVLAEDWGGDTIFVNVSAKSHEGIGDLLDMVLLQAEVLELDANPDRLAIGHVVESKLDIGRGPLATVLIQEGTLKSGQSVVCGMYHGKIRAMFNDKGEQVSTAGPSMPVEIIGLTGVPEAGDEMVAVKDDKDAKQVSAHRLQKARARELAKNSRVTLDRLFEQMEEGEVKDLNLIIKADVHGSIEALRESLGKLSTSEVKVNVIHAATGTVTESDVSLAAVSNAIILGFAVRPATKVQNMAKEEGVDMRFYDIIYDAIKDLKDAMVGLMESTFEEKILGRAEVRDTFVIPKKGTIAGCYVLEGKIVRGNKVRLLREGVIVYDGNLASLRRFKDDAKEVAQGYECGIGIENYNDVKLGDTIDCYYLEEIKPSLD</sequence>
<evidence type="ECO:0000256" key="4">
    <source>
        <dbReference type="ARBA" id="ARBA00022741"/>
    </source>
</evidence>
<feature type="binding site" evidence="7">
    <location>
        <begin position="598"/>
        <end position="601"/>
    </location>
    <ligand>
        <name>GTP</name>
        <dbReference type="ChEBI" id="CHEBI:37565"/>
    </ligand>
</feature>
<feature type="compositionally biased region" description="Basic residues" evidence="9">
    <location>
        <begin position="266"/>
        <end position="275"/>
    </location>
</feature>
<dbReference type="EMBL" id="CAADHO010000002">
    <property type="protein sequence ID" value="VFQ43989.1"/>
    <property type="molecule type" value="Genomic_DNA"/>
</dbReference>
<dbReference type="CDD" id="cd03692">
    <property type="entry name" value="mtIF2_IVc"/>
    <property type="match status" value="1"/>
</dbReference>
<feature type="region of interest" description="G-domain" evidence="7">
    <location>
        <begin position="492"/>
        <end position="640"/>
    </location>
</feature>
<dbReference type="Gene3D" id="3.40.50.10050">
    <property type="entry name" value="Translation initiation factor IF- 2, domain 3"/>
    <property type="match status" value="1"/>
</dbReference>
<dbReference type="AlphaFoldDB" id="A0A4U8YLG4"/>
<keyword evidence="3 7" id="KW-0396">Initiation factor</keyword>
<dbReference type="InterPro" id="IPR027417">
    <property type="entry name" value="P-loop_NTPase"/>
</dbReference>
<dbReference type="NCBIfam" id="TIGR00487">
    <property type="entry name" value="IF-2"/>
    <property type="match status" value="1"/>
</dbReference>
<dbReference type="SUPFAM" id="SSF52540">
    <property type="entry name" value="P-loop containing nucleoside triphosphate hydrolases"/>
    <property type="match status" value="1"/>
</dbReference>
<feature type="compositionally biased region" description="Low complexity" evidence="9">
    <location>
        <begin position="173"/>
        <end position="205"/>
    </location>
</feature>
<feature type="compositionally biased region" description="Low complexity" evidence="9">
    <location>
        <begin position="83"/>
        <end position="93"/>
    </location>
</feature>
<dbReference type="CDD" id="cd03702">
    <property type="entry name" value="IF2_mtIF2_II"/>
    <property type="match status" value="1"/>
</dbReference>
<feature type="compositionally biased region" description="Basic residues" evidence="9">
    <location>
        <begin position="380"/>
        <end position="390"/>
    </location>
</feature>
<feature type="domain" description="Tr-type G" evidence="10">
    <location>
        <begin position="489"/>
        <end position="656"/>
    </location>
</feature>
<dbReference type="Gene3D" id="1.10.10.2480">
    <property type="match status" value="1"/>
</dbReference>
<dbReference type="InterPro" id="IPR015760">
    <property type="entry name" value="TIF_IF2"/>
</dbReference>
<evidence type="ECO:0000256" key="6">
    <source>
        <dbReference type="ARBA" id="ARBA00023134"/>
    </source>
</evidence>
<evidence type="ECO:0000256" key="5">
    <source>
        <dbReference type="ARBA" id="ARBA00022917"/>
    </source>
</evidence>
<dbReference type="InterPro" id="IPR000178">
    <property type="entry name" value="TF_IF2_bacterial-like"/>
</dbReference>
<feature type="compositionally biased region" description="Basic and acidic residues" evidence="9">
    <location>
        <begin position="206"/>
        <end position="220"/>
    </location>
</feature>
<dbReference type="FunFam" id="2.40.30.10:FF:000007">
    <property type="entry name" value="Translation initiation factor IF-2"/>
    <property type="match status" value="1"/>
</dbReference>
<keyword evidence="6 7" id="KW-0342">GTP-binding</keyword>
<dbReference type="PANTHER" id="PTHR43381:SF5">
    <property type="entry name" value="TR-TYPE G DOMAIN-CONTAINING PROTEIN"/>
    <property type="match status" value="1"/>
</dbReference>
<evidence type="ECO:0000256" key="9">
    <source>
        <dbReference type="SAM" id="MobiDB-lite"/>
    </source>
</evidence>
<dbReference type="GO" id="GO:0005829">
    <property type="term" value="C:cytosol"/>
    <property type="evidence" value="ECO:0007669"/>
    <property type="project" value="TreeGrafter"/>
</dbReference>
<dbReference type="InterPro" id="IPR000795">
    <property type="entry name" value="T_Tr_GTP-bd_dom"/>
</dbReference>
<feature type="compositionally biased region" description="Basic and acidic residues" evidence="9">
    <location>
        <begin position="315"/>
        <end position="324"/>
    </location>
</feature>
<proteinExistence type="inferred from homology"/>
<dbReference type="InterPro" id="IPR053905">
    <property type="entry name" value="EF-G-like_DII"/>
</dbReference>
<feature type="binding site" evidence="7">
    <location>
        <begin position="498"/>
        <end position="505"/>
    </location>
    <ligand>
        <name>GTP</name>
        <dbReference type="ChEBI" id="CHEBI:37565"/>
    </ligand>
</feature>
<dbReference type="Pfam" id="PF22042">
    <property type="entry name" value="EF-G_D2"/>
    <property type="match status" value="1"/>
</dbReference>
<feature type="region of interest" description="Disordered" evidence="9">
    <location>
        <begin position="68"/>
        <end position="397"/>
    </location>
</feature>
<dbReference type="PANTHER" id="PTHR43381">
    <property type="entry name" value="TRANSLATION INITIATION FACTOR IF-2-RELATED"/>
    <property type="match status" value="1"/>
</dbReference>
<dbReference type="FunFam" id="3.40.50.300:FF:000019">
    <property type="entry name" value="Translation initiation factor IF-2"/>
    <property type="match status" value="1"/>
</dbReference>
<dbReference type="NCBIfam" id="TIGR00231">
    <property type="entry name" value="small_GTP"/>
    <property type="match status" value="1"/>
</dbReference>
<organism evidence="11 12">
    <name type="scientific">Desulfoluna butyratoxydans</name>
    <dbReference type="NCBI Taxonomy" id="231438"/>
    <lineage>
        <taxon>Bacteria</taxon>
        <taxon>Pseudomonadati</taxon>
        <taxon>Thermodesulfobacteriota</taxon>
        <taxon>Desulfobacteria</taxon>
        <taxon>Desulfobacterales</taxon>
        <taxon>Desulfolunaceae</taxon>
        <taxon>Desulfoluna</taxon>
    </lineage>
</organism>
<dbReference type="GO" id="GO:0005525">
    <property type="term" value="F:GTP binding"/>
    <property type="evidence" value="ECO:0007669"/>
    <property type="project" value="UniProtKB-KW"/>
</dbReference>
<keyword evidence="5 7" id="KW-0648">Protein biosynthesis</keyword>
<dbReference type="SUPFAM" id="SSF52156">
    <property type="entry name" value="Initiation factor IF2/eIF5b, domain 3"/>
    <property type="match status" value="1"/>
</dbReference>
<keyword evidence="7" id="KW-0963">Cytoplasm</keyword>
<dbReference type="CDD" id="cd01887">
    <property type="entry name" value="IF2_eIF5B"/>
    <property type="match status" value="1"/>
</dbReference>
<dbReference type="Gene3D" id="3.40.50.300">
    <property type="entry name" value="P-loop containing nucleotide triphosphate hydrolases"/>
    <property type="match status" value="1"/>
</dbReference>
<evidence type="ECO:0000259" key="10">
    <source>
        <dbReference type="PROSITE" id="PS51722"/>
    </source>
</evidence>
<feature type="binding site" evidence="7">
    <location>
        <begin position="544"/>
        <end position="548"/>
    </location>
    <ligand>
        <name>GTP</name>
        <dbReference type="ChEBI" id="CHEBI:37565"/>
    </ligand>
</feature>
<dbReference type="HAMAP" id="MF_00100_B">
    <property type="entry name" value="IF_2_B"/>
    <property type="match status" value="1"/>
</dbReference>
<dbReference type="PROSITE" id="PS01176">
    <property type="entry name" value="IF2"/>
    <property type="match status" value="1"/>
</dbReference>
<dbReference type="Pfam" id="PF04760">
    <property type="entry name" value="IF2_N"/>
    <property type="match status" value="2"/>
</dbReference>
<evidence type="ECO:0000256" key="2">
    <source>
        <dbReference type="ARBA" id="ARBA00020675"/>
    </source>
</evidence>
<keyword evidence="4 7" id="KW-0547">Nucleotide-binding</keyword>
<dbReference type="InterPro" id="IPR009000">
    <property type="entry name" value="Transl_B-barrel_sf"/>
</dbReference>
<dbReference type="Pfam" id="PF00009">
    <property type="entry name" value="GTP_EFTU"/>
    <property type="match status" value="1"/>
</dbReference>
<dbReference type="InterPro" id="IPR023115">
    <property type="entry name" value="TIF_IF2_dom3"/>
</dbReference>
<dbReference type="GO" id="GO:0003743">
    <property type="term" value="F:translation initiation factor activity"/>
    <property type="evidence" value="ECO:0007669"/>
    <property type="project" value="UniProtKB-UniRule"/>
</dbReference>
<accession>A0A4U8YLG4</accession>
<comment type="similarity">
    <text evidence="1 7 8">Belongs to the TRAFAC class translation factor GTPase superfamily. Classic translation factor GTPase family. IF-2 subfamily.</text>
</comment>
<dbReference type="FunFam" id="3.40.50.10050:FF:000001">
    <property type="entry name" value="Translation initiation factor IF-2"/>
    <property type="match status" value="1"/>
</dbReference>
<evidence type="ECO:0000313" key="12">
    <source>
        <dbReference type="Proteomes" id="UP000507962"/>
    </source>
</evidence>
<evidence type="ECO:0000313" key="11">
    <source>
        <dbReference type="EMBL" id="VFQ43989.1"/>
    </source>
</evidence>
<protein>
    <recommendedName>
        <fullName evidence="2 7">Translation initiation factor IF-2</fullName>
    </recommendedName>
</protein>
<evidence type="ECO:0000256" key="3">
    <source>
        <dbReference type="ARBA" id="ARBA00022540"/>
    </source>
</evidence>
<dbReference type="FunFam" id="2.40.30.10:FF:000008">
    <property type="entry name" value="Translation initiation factor IF-2"/>
    <property type="match status" value="1"/>
</dbReference>
<evidence type="ECO:0000256" key="8">
    <source>
        <dbReference type="RuleBase" id="RU000644"/>
    </source>
</evidence>
<keyword evidence="12" id="KW-1185">Reference proteome</keyword>
<comment type="subcellular location">
    <subcellularLocation>
        <location evidence="7">Cytoplasm</location>
    </subcellularLocation>
</comment>
<dbReference type="InterPro" id="IPR044145">
    <property type="entry name" value="IF2_II"/>
</dbReference>
<dbReference type="Proteomes" id="UP000507962">
    <property type="component" value="Unassembled WGS sequence"/>
</dbReference>
<dbReference type="Pfam" id="PF11987">
    <property type="entry name" value="IF-2"/>
    <property type="match status" value="1"/>
</dbReference>
<dbReference type="GO" id="GO:0003924">
    <property type="term" value="F:GTPase activity"/>
    <property type="evidence" value="ECO:0007669"/>
    <property type="project" value="UniProtKB-UniRule"/>
</dbReference>
<dbReference type="InterPro" id="IPR005225">
    <property type="entry name" value="Small_GTP-bd"/>
</dbReference>
<name>A0A4U8YLG4_9BACT</name>
<dbReference type="PROSITE" id="PS51722">
    <property type="entry name" value="G_TR_2"/>
    <property type="match status" value="1"/>
</dbReference>
<dbReference type="Gene3D" id="2.40.30.10">
    <property type="entry name" value="Translation factors"/>
    <property type="match status" value="2"/>
</dbReference>
<comment type="function">
    <text evidence="7 8">One of the essential components for the initiation of protein synthesis. Protects formylmethionyl-tRNA from spontaneous hydrolysis and promotes its binding to the 30S ribosomal subunits. Also involved in the hydrolysis of GTP during the formation of the 70S ribosomal complex.</text>
</comment>
<feature type="compositionally biased region" description="Basic and acidic residues" evidence="9">
    <location>
        <begin position="94"/>
        <end position="103"/>
    </location>
</feature>
<dbReference type="RefSeq" id="WP_180138633.1">
    <property type="nucleotide sequence ID" value="NZ_CAADHO010000002.1"/>
</dbReference>
<gene>
    <name evidence="7" type="primary">infB</name>
    <name evidence="11" type="ORF">MSL71_16330</name>
</gene>
<dbReference type="InterPro" id="IPR036925">
    <property type="entry name" value="TIF_IF2_dom3_sf"/>
</dbReference>
<dbReference type="InterPro" id="IPR006847">
    <property type="entry name" value="IF2_N"/>
</dbReference>
<reference evidence="11 12" key="1">
    <citation type="submission" date="2019-03" db="EMBL/GenBank/DDBJ databases">
        <authorList>
            <person name="Nijsse B."/>
        </authorList>
    </citation>
    <scope>NUCLEOTIDE SEQUENCE [LARGE SCALE GENOMIC DNA]</scope>
    <source>
        <strain evidence="11">Desulfoluna butyratoxydans MSL71</strain>
    </source>
</reference>
<evidence type="ECO:0000256" key="1">
    <source>
        <dbReference type="ARBA" id="ARBA00007733"/>
    </source>
</evidence>
<evidence type="ECO:0000256" key="7">
    <source>
        <dbReference type="HAMAP-Rule" id="MF_00100"/>
    </source>
</evidence>